<dbReference type="Proteomes" id="UP001152320">
    <property type="component" value="Chromosome 1"/>
</dbReference>
<evidence type="ECO:0000313" key="3">
    <source>
        <dbReference type="Proteomes" id="UP001152320"/>
    </source>
</evidence>
<feature type="region of interest" description="Disordered" evidence="1">
    <location>
        <begin position="1"/>
        <end position="37"/>
    </location>
</feature>
<feature type="region of interest" description="Disordered" evidence="1">
    <location>
        <begin position="119"/>
        <end position="139"/>
    </location>
</feature>
<gene>
    <name evidence="2" type="ORF">HOLleu_04045</name>
</gene>
<proteinExistence type="predicted"/>
<evidence type="ECO:0000256" key="1">
    <source>
        <dbReference type="SAM" id="MobiDB-lite"/>
    </source>
</evidence>
<dbReference type="EMBL" id="JAIZAY010000001">
    <property type="protein sequence ID" value="KAJ8050734.1"/>
    <property type="molecule type" value="Genomic_DNA"/>
</dbReference>
<comment type="caution">
    <text evidence="2">The sequence shown here is derived from an EMBL/GenBank/DDBJ whole genome shotgun (WGS) entry which is preliminary data.</text>
</comment>
<accession>A0A9Q1CU76</accession>
<evidence type="ECO:0000313" key="2">
    <source>
        <dbReference type="EMBL" id="KAJ8050734.1"/>
    </source>
</evidence>
<feature type="compositionally biased region" description="Polar residues" evidence="1">
    <location>
        <begin position="15"/>
        <end position="37"/>
    </location>
</feature>
<feature type="compositionally biased region" description="Basic and acidic residues" evidence="1">
    <location>
        <begin position="1"/>
        <end position="11"/>
    </location>
</feature>
<protein>
    <submittedName>
        <fullName evidence="2">Uncharacterized protein</fullName>
    </submittedName>
</protein>
<dbReference type="AlphaFoldDB" id="A0A9Q1CU76"/>
<reference evidence="2" key="1">
    <citation type="submission" date="2021-10" db="EMBL/GenBank/DDBJ databases">
        <title>Tropical sea cucumber genome reveals ecological adaptation and Cuvierian tubules defense mechanism.</title>
        <authorList>
            <person name="Chen T."/>
        </authorList>
    </citation>
    <scope>NUCLEOTIDE SEQUENCE</scope>
    <source>
        <strain evidence="2">Nanhai2018</strain>
        <tissue evidence="2">Muscle</tissue>
    </source>
</reference>
<organism evidence="2 3">
    <name type="scientific">Holothuria leucospilota</name>
    <name type="common">Black long sea cucumber</name>
    <name type="synonym">Mertensiothuria leucospilota</name>
    <dbReference type="NCBI Taxonomy" id="206669"/>
    <lineage>
        <taxon>Eukaryota</taxon>
        <taxon>Metazoa</taxon>
        <taxon>Echinodermata</taxon>
        <taxon>Eleutherozoa</taxon>
        <taxon>Echinozoa</taxon>
        <taxon>Holothuroidea</taxon>
        <taxon>Aspidochirotacea</taxon>
        <taxon>Aspidochirotida</taxon>
        <taxon>Holothuriidae</taxon>
        <taxon>Holothuria</taxon>
    </lineage>
</organism>
<sequence>MKKTSKKDERVYSAGPTTRSQSSERQPNVRPNLSAASSVDNSAIATAIREELKIALNSDEFRNSITSMLIPAIVDAVKKKICYDIHDALHLELVKKQDQLDKAQSEIQSLKHELSAIKENLESQEPMLSDKLSKNPRHP</sequence>
<keyword evidence="3" id="KW-1185">Reference proteome</keyword>
<name>A0A9Q1CU76_HOLLE</name>